<evidence type="ECO:0000256" key="1">
    <source>
        <dbReference type="ARBA" id="ARBA00004167"/>
    </source>
</evidence>
<dbReference type="InterPro" id="IPR055409">
    <property type="entry name" value="Beta-prop_FAM234A_B"/>
</dbReference>
<keyword evidence="3" id="KW-1133">Transmembrane helix</keyword>
<sequence>NDSARDLQILSRRGESGSDILITTRDRLQLLNGQHLRQLWSANGSSIEGAPVTGFFNEDNILDFLIHISSGSNTRKSLIIDGSSGEELWRAKLGCHIQGSEAASIPLSDGRSAFLFWAKECGVKTSVSGVASLSQAQRTDPNSQSQYHLYLLHPLYSSVLLELANSTEVVTASATGIFEQQKDAFYVSMTAGSTQKSHESRTGPLLVKGLGLNWAISHSRVVTLEEETIGTIRKFFSQIRFSAVQH</sequence>
<evidence type="ECO:0000256" key="4">
    <source>
        <dbReference type="ARBA" id="ARBA00023136"/>
    </source>
</evidence>
<feature type="domain" description="FAM234A/B beta-propeller" evidence="5">
    <location>
        <begin position="9"/>
        <end position="242"/>
    </location>
</feature>
<evidence type="ECO:0000256" key="2">
    <source>
        <dbReference type="ARBA" id="ARBA00022692"/>
    </source>
</evidence>
<evidence type="ECO:0000256" key="3">
    <source>
        <dbReference type="ARBA" id="ARBA00022989"/>
    </source>
</evidence>
<proteinExistence type="predicted"/>
<accession>A0A401PVV7</accession>
<evidence type="ECO:0000313" key="7">
    <source>
        <dbReference type="Proteomes" id="UP000288216"/>
    </source>
</evidence>
<organism evidence="6 7">
    <name type="scientific">Scyliorhinus torazame</name>
    <name type="common">Cloudy catshark</name>
    <name type="synonym">Catulus torazame</name>
    <dbReference type="NCBI Taxonomy" id="75743"/>
    <lineage>
        <taxon>Eukaryota</taxon>
        <taxon>Metazoa</taxon>
        <taxon>Chordata</taxon>
        <taxon>Craniata</taxon>
        <taxon>Vertebrata</taxon>
        <taxon>Chondrichthyes</taxon>
        <taxon>Elasmobranchii</taxon>
        <taxon>Galeomorphii</taxon>
        <taxon>Galeoidea</taxon>
        <taxon>Carcharhiniformes</taxon>
        <taxon>Scyliorhinidae</taxon>
        <taxon>Scyliorhinus</taxon>
    </lineage>
</organism>
<name>A0A401PVV7_SCYTO</name>
<keyword evidence="7" id="KW-1185">Reference proteome</keyword>
<dbReference type="Pfam" id="PF23727">
    <property type="entry name" value="Beta-prop_FAM234A_B"/>
    <property type="match status" value="1"/>
</dbReference>
<evidence type="ECO:0000259" key="5">
    <source>
        <dbReference type="Pfam" id="PF23727"/>
    </source>
</evidence>
<dbReference type="EMBL" id="BFAA01014145">
    <property type="protein sequence ID" value="GCB77261.1"/>
    <property type="molecule type" value="Genomic_DNA"/>
</dbReference>
<dbReference type="PANTHER" id="PTHR21419:SF25">
    <property type="entry name" value="PROTEIN FAM234B"/>
    <property type="match status" value="1"/>
</dbReference>
<feature type="non-terminal residue" evidence="6">
    <location>
        <position position="1"/>
    </location>
</feature>
<dbReference type="PANTHER" id="PTHR21419">
    <property type="match status" value="1"/>
</dbReference>
<comment type="subcellular location">
    <subcellularLocation>
        <location evidence="1">Membrane</location>
        <topology evidence="1">Single-pass membrane protein</topology>
    </subcellularLocation>
</comment>
<dbReference type="InterPro" id="IPR045232">
    <property type="entry name" value="FAM234"/>
</dbReference>
<keyword evidence="4" id="KW-0472">Membrane</keyword>
<reference evidence="6 7" key="1">
    <citation type="journal article" date="2018" name="Nat. Ecol. Evol.">
        <title>Shark genomes provide insights into elasmobranch evolution and the origin of vertebrates.</title>
        <authorList>
            <person name="Hara Y"/>
            <person name="Yamaguchi K"/>
            <person name="Onimaru K"/>
            <person name="Kadota M"/>
            <person name="Koyanagi M"/>
            <person name="Keeley SD"/>
            <person name="Tatsumi K"/>
            <person name="Tanaka K"/>
            <person name="Motone F"/>
            <person name="Kageyama Y"/>
            <person name="Nozu R"/>
            <person name="Adachi N"/>
            <person name="Nishimura O"/>
            <person name="Nakagawa R"/>
            <person name="Tanegashima C"/>
            <person name="Kiyatake I"/>
            <person name="Matsumoto R"/>
            <person name="Murakumo K"/>
            <person name="Nishida K"/>
            <person name="Terakita A"/>
            <person name="Kuratani S"/>
            <person name="Sato K"/>
            <person name="Hyodo S Kuraku.S."/>
        </authorList>
    </citation>
    <scope>NUCLEOTIDE SEQUENCE [LARGE SCALE GENOMIC DNA]</scope>
</reference>
<comment type="caution">
    <text evidence="6">The sequence shown here is derived from an EMBL/GenBank/DDBJ whole genome shotgun (WGS) entry which is preliminary data.</text>
</comment>
<dbReference type="GO" id="GO:0016020">
    <property type="term" value="C:membrane"/>
    <property type="evidence" value="ECO:0007669"/>
    <property type="project" value="UniProtKB-SubCell"/>
</dbReference>
<dbReference type="OrthoDB" id="9941159at2759"/>
<evidence type="ECO:0000313" key="6">
    <source>
        <dbReference type="EMBL" id="GCB77261.1"/>
    </source>
</evidence>
<gene>
    <name evidence="6" type="ORF">scyTo_0019262</name>
</gene>
<dbReference type="Proteomes" id="UP000288216">
    <property type="component" value="Unassembled WGS sequence"/>
</dbReference>
<protein>
    <recommendedName>
        <fullName evidence="5">FAM234A/B beta-propeller domain-containing protein</fullName>
    </recommendedName>
</protein>
<keyword evidence="2" id="KW-0812">Transmembrane</keyword>
<dbReference type="AlphaFoldDB" id="A0A401PVV7"/>